<dbReference type="PROSITE" id="PS51012">
    <property type="entry name" value="ABC_TM2"/>
    <property type="match status" value="1"/>
</dbReference>
<organism evidence="8 9">
    <name type="scientific">Saccharomonospora xinjiangensis XJ-54</name>
    <dbReference type="NCBI Taxonomy" id="882086"/>
    <lineage>
        <taxon>Bacteria</taxon>
        <taxon>Bacillati</taxon>
        <taxon>Actinomycetota</taxon>
        <taxon>Actinomycetes</taxon>
        <taxon>Pseudonocardiales</taxon>
        <taxon>Pseudonocardiaceae</taxon>
        <taxon>Saccharomonospora</taxon>
    </lineage>
</organism>
<keyword evidence="6" id="KW-1003">Cell membrane</keyword>
<gene>
    <name evidence="8" type="ORF">SacxiDRAFT_0713</name>
</gene>
<comment type="subcellular location">
    <subcellularLocation>
        <location evidence="6">Cell membrane</location>
        <topology evidence="6">Multi-pass membrane protein</topology>
    </subcellularLocation>
    <subcellularLocation>
        <location evidence="1">Membrane</location>
        <topology evidence="1">Multi-pass membrane protein</topology>
    </subcellularLocation>
</comment>
<comment type="caution">
    <text evidence="6">Lacks conserved residue(s) required for the propagation of feature annotation.</text>
</comment>
<dbReference type="PANTHER" id="PTHR43229:SF2">
    <property type="entry name" value="NODULATION PROTEIN J"/>
    <property type="match status" value="1"/>
</dbReference>
<dbReference type="InterPro" id="IPR013525">
    <property type="entry name" value="ABC2_TM"/>
</dbReference>
<dbReference type="GO" id="GO:0043190">
    <property type="term" value="C:ATP-binding cassette (ABC) transporter complex"/>
    <property type="evidence" value="ECO:0007669"/>
    <property type="project" value="InterPro"/>
</dbReference>
<evidence type="ECO:0000256" key="3">
    <source>
        <dbReference type="ARBA" id="ARBA00022989"/>
    </source>
</evidence>
<feature type="transmembrane region" description="Helical" evidence="6">
    <location>
        <begin position="160"/>
        <end position="181"/>
    </location>
</feature>
<feature type="domain" description="ABC transmembrane type-2" evidence="7">
    <location>
        <begin position="42"/>
        <end position="273"/>
    </location>
</feature>
<dbReference type="HOGENOM" id="CLU_039483_3_1_11"/>
<evidence type="ECO:0000259" key="7">
    <source>
        <dbReference type="PROSITE" id="PS51012"/>
    </source>
</evidence>
<dbReference type="RefSeq" id="WP_006237088.1">
    <property type="nucleotide sequence ID" value="NZ_JH636049.1"/>
</dbReference>
<comment type="similarity">
    <text evidence="6">Belongs to the ABC-2 integral membrane protein family.</text>
</comment>
<keyword evidence="2 6" id="KW-0812">Transmembrane</keyword>
<reference evidence="8 9" key="1">
    <citation type="submission" date="2012-01" db="EMBL/GenBank/DDBJ databases">
        <title>Improved High-Quality Draft sequence of Saccharomonospora xinjiangensis XJ-54.</title>
        <authorList>
            <consortium name="US DOE Joint Genome Institute"/>
            <person name="Lucas S."/>
            <person name="Han J."/>
            <person name="Lapidus A."/>
            <person name="Cheng J.-F."/>
            <person name="Goodwin L."/>
            <person name="Pitluck S."/>
            <person name="Peters L."/>
            <person name="Mikhailova N."/>
            <person name="Teshima H."/>
            <person name="Detter J.C."/>
            <person name="Han C."/>
            <person name="Tapia R."/>
            <person name="Land M."/>
            <person name="Hauser L."/>
            <person name="Kyrpides N."/>
            <person name="Ivanova N."/>
            <person name="Pagani I."/>
            <person name="Brambilla E.-M."/>
            <person name="Klenk H.-P."/>
            <person name="Woyke T."/>
        </authorList>
    </citation>
    <scope>NUCLEOTIDE SEQUENCE [LARGE SCALE GENOMIC DNA]</scope>
    <source>
        <strain evidence="8 9">XJ-54</strain>
    </source>
</reference>
<keyword evidence="5" id="KW-0046">Antibiotic resistance</keyword>
<keyword evidence="6" id="KW-0813">Transport</keyword>
<proteinExistence type="inferred from homology"/>
<evidence type="ECO:0000313" key="8">
    <source>
        <dbReference type="EMBL" id="EID52982.1"/>
    </source>
</evidence>
<protein>
    <recommendedName>
        <fullName evidence="6">Transport permease protein</fullName>
    </recommendedName>
</protein>
<dbReference type="PANTHER" id="PTHR43229">
    <property type="entry name" value="NODULATION PROTEIN J"/>
    <property type="match status" value="1"/>
</dbReference>
<dbReference type="AlphaFoldDB" id="I0UYM9"/>
<dbReference type="InterPro" id="IPR000412">
    <property type="entry name" value="ABC_2_transport"/>
</dbReference>
<dbReference type="Pfam" id="PF01061">
    <property type="entry name" value="ABC2_membrane"/>
    <property type="match status" value="1"/>
</dbReference>
<dbReference type="PIRSF" id="PIRSF006648">
    <property type="entry name" value="DrrB"/>
    <property type="match status" value="1"/>
</dbReference>
<dbReference type="STRING" id="882086.SacxiDRAFT_0713"/>
<evidence type="ECO:0000256" key="1">
    <source>
        <dbReference type="ARBA" id="ARBA00004141"/>
    </source>
</evidence>
<evidence type="ECO:0000256" key="6">
    <source>
        <dbReference type="RuleBase" id="RU361157"/>
    </source>
</evidence>
<dbReference type="PRINTS" id="PR00164">
    <property type="entry name" value="ABC2TRNSPORT"/>
</dbReference>
<dbReference type="GO" id="GO:0046677">
    <property type="term" value="P:response to antibiotic"/>
    <property type="evidence" value="ECO:0007669"/>
    <property type="project" value="UniProtKB-KW"/>
</dbReference>
<evidence type="ECO:0000256" key="4">
    <source>
        <dbReference type="ARBA" id="ARBA00023136"/>
    </source>
</evidence>
<dbReference type="EMBL" id="JH636049">
    <property type="protein sequence ID" value="EID52982.1"/>
    <property type="molecule type" value="Genomic_DNA"/>
</dbReference>
<dbReference type="GO" id="GO:0140359">
    <property type="term" value="F:ABC-type transporter activity"/>
    <property type="evidence" value="ECO:0007669"/>
    <property type="project" value="InterPro"/>
</dbReference>
<name>I0UYM9_9PSEU</name>
<feature type="transmembrane region" description="Helical" evidence="6">
    <location>
        <begin position="130"/>
        <end position="154"/>
    </location>
</feature>
<feature type="transmembrane region" description="Helical" evidence="6">
    <location>
        <begin position="248"/>
        <end position="270"/>
    </location>
</feature>
<dbReference type="InterPro" id="IPR047817">
    <property type="entry name" value="ABC2_TM_bact-type"/>
</dbReference>
<dbReference type="InterPro" id="IPR051784">
    <property type="entry name" value="Nod_factor_ABC_transporter"/>
</dbReference>
<keyword evidence="9" id="KW-1185">Reference proteome</keyword>
<keyword evidence="4 6" id="KW-0472">Membrane</keyword>
<evidence type="ECO:0000256" key="5">
    <source>
        <dbReference type="ARBA" id="ARBA00023251"/>
    </source>
</evidence>
<sequence length="276" mass="29592">MTTTERPLVSTVRSEVRVVGAWRGAWLRVEGQWAWYRRYWTSNLYSSGLQPLLYLLAMGVGFGSQVEPGALTGGVSYVQYVAPALLVAGAMQLAVGESSYPVLSGFKWQKDYLSITATPITPGQVLGAHFLWIGLRSVLAVVVYAVVAAFFGAWTGPGVVVAAIVGVATGLACAAPVTAFAATTYDEGTRFAALFRFVVIPMVLFAGTFFPVSEIPLALRWLAWISPLWHGNELARGVTLGGLDLLPALGHAAVLVALFAVGGLLARHFFYRRLVV</sequence>
<feature type="transmembrane region" description="Helical" evidence="6">
    <location>
        <begin position="193"/>
        <end position="212"/>
    </location>
</feature>
<evidence type="ECO:0000256" key="2">
    <source>
        <dbReference type="ARBA" id="ARBA00022692"/>
    </source>
</evidence>
<accession>I0UYM9</accession>
<dbReference type="Proteomes" id="UP000004691">
    <property type="component" value="Unassembled WGS sequence"/>
</dbReference>
<evidence type="ECO:0000313" key="9">
    <source>
        <dbReference type="Proteomes" id="UP000004691"/>
    </source>
</evidence>
<dbReference type="eggNOG" id="COG0842">
    <property type="taxonomic scope" value="Bacteria"/>
</dbReference>
<keyword evidence="3 6" id="KW-1133">Transmembrane helix</keyword>
<dbReference type="OrthoDB" id="9778589at2"/>